<evidence type="ECO:0000313" key="3">
    <source>
        <dbReference type="Proteomes" id="UP000502706"/>
    </source>
</evidence>
<name>A0A6G8PT33_9ACTN</name>
<organism evidence="2 3">
    <name type="scientific">Rubrobacter marinus</name>
    <dbReference type="NCBI Taxonomy" id="2653852"/>
    <lineage>
        <taxon>Bacteria</taxon>
        <taxon>Bacillati</taxon>
        <taxon>Actinomycetota</taxon>
        <taxon>Rubrobacteria</taxon>
        <taxon>Rubrobacterales</taxon>
        <taxon>Rubrobacteraceae</taxon>
        <taxon>Rubrobacter</taxon>
    </lineage>
</organism>
<evidence type="ECO:0000313" key="2">
    <source>
        <dbReference type="EMBL" id="QIN77242.1"/>
    </source>
</evidence>
<feature type="region of interest" description="Disordered" evidence="1">
    <location>
        <begin position="1"/>
        <end position="20"/>
    </location>
</feature>
<dbReference type="RefSeq" id="WP_166394909.1">
    <property type="nucleotide sequence ID" value="NZ_CP045121.1"/>
</dbReference>
<protein>
    <submittedName>
        <fullName evidence="2">Uncharacterized protein</fullName>
    </submittedName>
</protein>
<keyword evidence="3" id="KW-1185">Reference proteome</keyword>
<dbReference type="KEGG" id="rmar:GBA65_00485"/>
<accession>A0A6G8PT33</accession>
<gene>
    <name evidence="2" type="ORF">GBA65_00485</name>
</gene>
<dbReference type="AlphaFoldDB" id="A0A6G8PT33"/>
<sequence length="87" mass="9833">MTQQQDRVENFTRELRQDRPASDRSIGEIFNALRPRLQELLNKQIELARAELTPVGRKAGIAIGLLVVGPCSCCSSWASSSRRSRRH</sequence>
<dbReference type="Proteomes" id="UP000502706">
    <property type="component" value="Chromosome"/>
</dbReference>
<proteinExistence type="predicted"/>
<dbReference type="EMBL" id="CP045121">
    <property type="protein sequence ID" value="QIN77242.1"/>
    <property type="molecule type" value="Genomic_DNA"/>
</dbReference>
<reference evidence="2 3" key="1">
    <citation type="submission" date="2019-10" db="EMBL/GenBank/DDBJ databases">
        <title>Rubrobacter sp nov SCSIO 52915 isolated from a deep-sea sediment in the South China Sea.</title>
        <authorList>
            <person name="Chen R.W."/>
        </authorList>
    </citation>
    <scope>NUCLEOTIDE SEQUENCE [LARGE SCALE GENOMIC DNA]</scope>
    <source>
        <strain evidence="2 3">SCSIO 52915</strain>
    </source>
</reference>
<evidence type="ECO:0000256" key="1">
    <source>
        <dbReference type="SAM" id="MobiDB-lite"/>
    </source>
</evidence>